<dbReference type="Pfam" id="PF13563">
    <property type="entry name" value="2_5_RNA_ligase2"/>
    <property type="match status" value="1"/>
</dbReference>
<feature type="active site" description="Proton donor" evidence="2">
    <location>
        <position position="42"/>
    </location>
</feature>
<sequence>MRLFAGIYPPEEACAHLAAHVSGLHISTARVNTRLAPRAQWHVTLVFLGEVPDDRLTDVDAAFRQATPSAGTPPARLRIAGGGRFGRGRFTILWAGLTGDVDRLQSSARAIRHALKRSRLPFDDRPFRPHLTLARPGDRIDAAQVEQDRAALDAYSGPEWPATSLRLMRSQLGPSPVYTELGRYPI</sequence>
<evidence type="ECO:0000313" key="3">
    <source>
        <dbReference type="EMBL" id="MDR7279619.1"/>
    </source>
</evidence>
<keyword evidence="4" id="KW-1185">Reference proteome</keyword>
<gene>
    <name evidence="3" type="ORF">J2S41_006397</name>
</gene>
<dbReference type="GO" id="GO:0008664">
    <property type="term" value="F:RNA 2',3'-cyclic 3'-phosphodiesterase activity"/>
    <property type="evidence" value="ECO:0007669"/>
    <property type="project" value="UniProtKB-EC"/>
</dbReference>
<evidence type="ECO:0000256" key="2">
    <source>
        <dbReference type="HAMAP-Rule" id="MF_01940"/>
    </source>
</evidence>
<accession>A0AAE3YTK0</accession>
<dbReference type="HAMAP" id="MF_01940">
    <property type="entry name" value="RNA_CPDase"/>
    <property type="match status" value="1"/>
</dbReference>
<comment type="function">
    <text evidence="2">Hydrolyzes RNA 2',3'-cyclic phosphodiester to an RNA 2'-phosphomonoester.</text>
</comment>
<dbReference type="AlphaFoldDB" id="A0AAE3YTK0"/>
<dbReference type="Gene3D" id="3.90.1140.10">
    <property type="entry name" value="Cyclic phosphodiesterase"/>
    <property type="match status" value="1"/>
</dbReference>
<protein>
    <recommendedName>
        <fullName evidence="2">RNA 2',3'-cyclic phosphodiesterase</fullName>
        <shortName evidence="2">RNA 2',3'-CPDase</shortName>
        <ecNumber evidence="2">3.1.4.58</ecNumber>
    </recommendedName>
</protein>
<keyword evidence="3" id="KW-0436">Ligase</keyword>
<dbReference type="GO" id="GO:0016874">
    <property type="term" value="F:ligase activity"/>
    <property type="evidence" value="ECO:0007669"/>
    <property type="project" value="UniProtKB-KW"/>
</dbReference>
<feature type="short sequence motif" description="HXTX 1" evidence="2">
    <location>
        <begin position="42"/>
        <end position="45"/>
    </location>
</feature>
<dbReference type="PANTHER" id="PTHR35561:SF1">
    <property type="entry name" value="RNA 2',3'-CYCLIC PHOSPHODIESTERASE"/>
    <property type="match status" value="1"/>
</dbReference>
<reference evidence="3" key="1">
    <citation type="submission" date="2023-07" db="EMBL/GenBank/DDBJ databases">
        <title>Sequencing the genomes of 1000 actinobacteria strains.</title>
        <authorList>
            <person name="Klenk H.-P."/>
        </authorList>
    </citation>
    <scope>NUCLEOTIDE SEQUENCE</scope>
    <source>
        <strain evidence="3">DSM 44707</strain>
    </source>
</reference>
<dbReference type="RefSeq" id="WP_310373541.1">
    <property type="nucleotide sequence ID" value="NZ_JAVDYB010000001.1"/>
</dbReference>
<feature type="short sequence motif" description="HXTX 2" evidence="2">
    <location>
        <begin position="130"/>
        <end position="133"/>
    </location>
</feature>
<evidence type="ECO:0000256" key="1">
    <source>
        <dbReference type="ARBA" id="ARBA00022801"/>
    </source>
</evidence>
<feature type="active site" description="Proton acceptor" evidence="2">
    <location>
        <position position="130"/>
    </location>
</feature>
<comment type="catalytic activity">
    <reaction evidence="2">
        <text>a 3'-end 2',3'-cyclophospho-ribonucleotide-RNA + H2O = a 3'-end 2'-phospho-ribonucleotide-RNA + H(+)</text>
        <dbReference type="Rhea" id="RHEA:11828"/>
        <dbReference type="Rhea" id="RHEA-COMP:10464"/>
        <dbReference type="Rhea" id="RHEA-COMP:17353"/>
        <dbReference type="ChEBI" id="CHEBI:15377"/>
        <dbReference type="ChEBI" id="CHEBI:15378"/>
        <dbReference type="ChEBI" id="CHEBI:83064"/>
        <dbReference type="ChEBI" id="CHEBI:173113"/>
        <dbReference type="EC" id="3.1.4.58"/>
    </reaction>
</comment>
<dbReference type="InterPro" id="IPR009097">
    <property type="entry name" value="Cyclic_Pdiesterase"/>
</dbReference>
<keyword evidence="1 2" id="KW-0378">Hydrolase</keyword>
<dbReference type="PANTHER" id="PTHR35561">
    <property type="entry name" value="RNA 2',3'-CYCLIC PHOSPHODIESTERASE"/>
    <property type="match status" value="1"/>
</dbReference>
<evidence type="ECO:0000313" key="4">
    <source>
        <dbReference type="Proteomes" id="UP001183643"/>
    </source>
</evidence>
<dbReference type="EC" id="3.1.4.58" evidence="2"/>
<dbReference type="GO" id="GO:0004113">
    <property type="term" value="F:2',3'-cyclic-nucleotide 3'-phosphodiesterase activity"/>
    <property type="evidence" value="ECO:0007669"/>
    <property type="project" value="InterPro"/>
</dbReference>
<dbReference type="NCBIfam" id="TIGR02258">
    <property type="entry name" value="2_5_ligase"/>
    <property type="match status" value="1"/>
</dbReference>
<dbReference type="InterPro" id="IPR004175">
    <property type="entry name" value="RNA_CPDase"/>
</dbReference>
<proteinExistence type="inferred from homology"/>
<dbReference type="EMBL" id="JAVDYB010000001">
    <property type="protein sequence ID" value="MDR7279619.1"/>
    <property type="molecule type" value="Genomic_DNA"/>
</dbReference>
<name>A0AAE3YTK0_9ACTN</name>
<comment type="caution">
    <text evidence="3">The sequence shown here is derived from an EMBL/GenBank/DDBJ whole genome shotgun (WGS) entry which is preliminary data.</text>
</comment>
<comment type="similarity">
    <text evidence="2">Belongs to the 2H phosphoesterase superfamily. ThpR family.</text>
</comment>
<dbReference type="Proteomes" id="UP001183643">
    <property type="component" value="Unassembled WGS sequence"/>
</dbReference>
<organism evidence="3 4">
    <name type="scientific">Catenuloplanes atrovinosus</name>
    <dbReference type="NCBI Taxonomy" id="137266"/>
    <lineage>
        <taxon>Bacteria</taxon>
        <taxon>Bacillati</taxon>
        <taxon>Actinomycetota</taxon>
        <taxon>Actinomycetes</taxon>
        <taxon>Micromonosporales</taxon>
        <taxon>Micromonosporaceae</taxon>
        <taxon>Catenuloplanes</taxon>
    </lineage>
</organism>
<dbReference type="SUPFAM" id="SSF55144">
    <property type="entry name" value="LigT-like"/>
    <property type="match status" value="1"/>
</dbReference>